<dbReference type="EMBL" id="BJZU01000004">
    <property type="protein sequence ID" value="GEP02392.1"/>
    <property type="molecule type" value="Genomic_DNA"/>
</dbReference>
<protein>
    <submittedName>
        <fullName evidence="5">Crp/Fnr family transcriptional regulator</fullName>
    </submittedName>
</protein>
<evidence type="ECO:0000313" key="5">
    <source>
        <dbReference type="EMBL" id="GEP02392.1"/>
    </source>
</evidence>
<dbReference type="SMART" id="SM00419">
    <property type="entry name" value="HTH_CRP"/>
    <property type="match status" value="1"/>
</dbReference>
<dbReference type="Pfam" id="PF13545">
    <property type="entry name" value="HTH_Crp_2"/>
    <property type="match status" value="1"/>
</dbReference>
<feature type="domain" description="HTH crp-type" evidence="4">
    <location>
        <begin position="159"/>
        <end position="233"/>
    </location>
</feature>
<dbReference type="GO" id="GO:0003677">
    <property type="term" value="F:DNA binding"/>
    <property type="evidence" value="ECO:0007669"/>
    <property type="project" value="UniProtKB-KW"/>
</dbReference>
<dbReference type="InterPro" id="IPR018490">
    <property type="entry name" value="cNMP-bd_dom_sf"/>
</dbReference>
<reference evidence="6" key="1">
    <citation type="journal article" date="2014" name="Int. J. Syst. Evol. Microbiol.">
        <title>Complete genome of a new Firmicutes species belonging to the dominant human colonic microbiota ('Ruminococcus bicirculans') reveals two chromosomes and a selective capacity to utilize plant glucans.</title>
        <authorList>
            <consortium name="NISC Comparative Sequencing Program"/>
            <person name="Wegmann U."/>
            <person name="Louis P."/>
            <person name="Goesmann A."/>
            <person name="Henrissat B."/>
            <person name="Duncan S.H."/>
            <person name="Flint H.J."/>
        </authorList>
    </citation>
    <scope>NUCLEOTIDE SEQUENCE</scope>
    <source>
        <strain evidence="6">NBRC 107715</strain>
    </source>
</reference>
<dbReference type="GO" id="GO:0006355">
    <property type="term" value="P:regulation of DNA-templated transcription"/>
    <property type="evidence" value="ECO:0007669"/>
    <property type="project" value="InterPro"/>
</dbReference>
<dbReference type="InterPro" id="IPR036390">
    <property type="entry name" value="WH_DNA-bd_sf"/>
</dbReference>
<evidence type="ECO:0000313" key="7">
    <source>
        <dbReference type="Proteomes" id="UP000321960"/>
    </source>
</evidence>
<keyword evidence="8" id="KW-1185">Reference proteome</keyword>
<gene>
    <name evidence="6" type="ORF">GCM10007888_61560</name>
    <name evidence="5" type="ORF">MOX02_04300</name>
</gene>
<name>A0A512IXF7_9HYPH</name>
<dbReference type="EMBL" id="BSPK01000117">
    <property type="protein sequence ID" value="GLS67771.1"/>
    <property type="molecule type" value="Genomic_DNA"/>
</dbReference>
<organism evidence="5 7">
    <name type="scientific">Methylobacterium oxalidis</name>
    <dbReference type="NCBI Taxonomy" id="944322"/>
    <lineage>
        <taxon>Bacteria</taxon>
        <taxon>Pseudomonadati</taxon>
        <taxon>Pseudomonadota</taxon>
        <taxon>Alphaproteobacteria</taxon>
        <taxon>Hyphomicrobiales</taxon>
        <taxon>Methylobacteriaceae</taxon>
        <taxon>Methylobacterium</taxon>
    </lineage>
</organism>
<reference evidence="8" key="2">
    <citation type="journal article" date="2019" name="Int. J. Syst. Evol. Microbiol.">
        <title>The Global Catalogue of Microorganisms (GCM) 10K type strain sequencing project: providing services to taxonomists for standard genome sequencing and annotation.</title>
        <authorList>
            <consortium name="The Broad Institute Genomics Platform"/>
            <consortium name="The Broad Institute Genome Sequencing Center for Infectious Disease"/>
            <person name="Wu L."/>
            <person name="Ma J."/>
        </authorList>
    </citation>
    <scope>NUCLEOTIDE SEQUENCE [LARGE SCALE GENOMIC DNA]</scope>
    <source>
        <strain evidence="8">NBRC 107715</strain>
    </source>
</reference>
<evidence type="ECO:0000313" key="6">
    <source>
        <dbReference type="EMBL" id="GLS67771.1"/>
    </source>
</evidence>
<sequence length="265" mass="30176">MLVWLRFRVAVVGMPQHLIRKLEQFTRLSASNRQAVVNTATQKVRFLGAHQDIISEGDAPEHVNLILEGWAYRYKQLEDGRRQIISFFLPGDLCDPHVFVLREMDHAIGTITPVRLAEIHRDQMLRLTDEHPRITQALWWETLVTAAIQREWTVNLGQRTGLERIGHLLCELFIRLRGVGLTEGDSCLLPVTQVELGDATGLSNVHVNRVLQELRASGLIVLRGKRLSIPDLRALQAVAQFNVNYLHLDREGRHLDANESERVSA</sequence>
<keyword evidence="1" id="KW-0805">Transcription regulation</keyword>
<evidence type="ECO:0000256" key="3">
    <source>
        <dbReference type="ARBA" id="ARBA00023163"/>
    </source>
</evidence>
<dbReference type="SUPFAM" id="SSF51206">
    <property type="entry name" value="cAMP-binding domain-like"/>
    <property type="match status" value="1"/>
</dbReference>
<dbReference type="CDD" id="cd00038">
    <property type="entry name" value="CAP_ED"/>
    <property type="match status" value="1"/>
</dbReference>
<dbReference type="AlphaFoldDB" id="A0A512IXF7"/>
<evidence type="ECO:0000256" key="1">
    <source>
        <dbReference type="ARBA" id="ARBA00023015"/>
    </source>
</evidence>
<evidence type="ECO:0000256" key="2">
    <source>
        <dbReference type="ARBA" id="ARBA00023125"/>
    </source>
</evidence>
<dbReference type="InterPro" id="IPR014710">
    <property type="entry name" value="RmlC-like_jellyroll"/>
</dbReference>
<dbReference type="InterPro" id="IPR036388">
    <property type="entry name" value="WH-like_DNA-bd_sf"/>
</dbReference>
<dbReference type="Gene3D" id="1.10.10.10">
    <property type="entry name" value="Winged helix-like DNA-binding domain superfamily/Winged helix DNA-binding domain"/>
    <property type="match status" value="1"/>
</dbReference>
<dbReference type="Pfam" id="PF00027">
    <property type="entry name" value="cNMP_binding"/>
    <property type="match status" value="1"/>
</dbReference>
<dbReference type="InterPro" id="IPR012318">
    <property type="entry name" value="HTH_CRP"/>
</dbReference>
<reference evidence="5 7" key="3">
    <citation type="submission" date="2019-07" db="EMBL/GenBank/DDBJ databases">
        <title>Whole genome shotgun sequence of Methylobacterium oxalidis NBRC 107715.</title>
        <authorList>
            <person name="Hosoyama A."/>
            <person name="Uohara A."/>
            <person name="Ohji S."/>
            <person name="Ichikawa N."/>
        </authorList>
    </citation>
    <scope>NUCLEOTIDE SEQUENCE [LARGE SCALE GENOMIC DNA]</scope>
    <source>
        <strain evidence="5 7">NBRC 107715</strain>
    </source>
</reference>
<reference evidence="6" key="4">
    <citation type="submission" date="2023-01" db="EMBL/GenBank/DDBJ databases">
        <title>Draft genome sequence of Methylobacterium oxalidis strain NBRC 107715.</title>
        <authorList>
            <person name="Sun Q."/>
            <person name="Mori K."/>
        </authorList>
    </citation>
    <scope>NUCLEOTIDE SEQUENCE</scope>
    <source>
        <strain evidence="6">NBRC 107715</strain>
    </source>
</reference>
<dbReference type="Proteomes" id="UP001156856">
    <property type="component" value="Unassembled WGS sequence"/>
</dbReference>
<dbReference type="Gene3D" id="2.60.120.10">
    <property type="entry name" value="Jelly Rolls"/>
    <property type="match status" value="1"/>
</dbReference>
<dbReference type="SUPFAM" id="SSF46785">
    <property type="entry name" value="Winged helix' DNA-binding domain"/>
    <property type="match status" value="1"/>
</dbReference>
<dbReference type="SMART" id="SM00100">
    <property type="entry name" value="cNMP"/>
    <property type="match status" value="1"/>
</dbReference>
<keyword evidence="2" id="KW-0238">DNA-binding</keyword>
<keyword evidence="3" id="KW-0804">Transcription</keyword>
<evidence type="ECO:0000313" key="8">
    <source>
        <dbReference type="Proteomes" id="UP001156856"/>
    </source>
</evidence>
<comment type="caution">
    <text evidence="5">The sequence shown here is derived from an EMBL/GenBank/DDBJ whole genome shotgun (WGS) entry which is preliminary data.</text>
</comment>
<proteinExistence type="predicted"/>
<accession>A0A512IXF7</accession>
<dbReference type="PROSITE" id="PS51063">
    <property type="entry name" value="HTH_CRP_2"/>
    <property type="match status" value="1"/>
</dbReference>
<dbReference type="InterPro" id="IPR000595">
    <property type="entry name" value="cNMP-bd_dom"/>
</dbReference>
<evidence type="ECO:0000259" key="4">
    <source>
        <dbReference type="PROSITE" id="PS51063"/>
    </source>
</evidence>
<dbReference type="Proteomes" id="UP000321960">
    <property type="component" value="Unassembled WGS sequence"/>
</dbReference>